<gene>
    <name evidence="5 6" type="primary">purK</name>
    <name evidence="8" type="ORF">DFR30_2831</name>
</gene>
<dbReference type="GO" id="GO:0046872">
    <property type="term" value="F:metal ion binding"/>
    <property type="evidence" value="ECO:0007669"/>
    <property type="project" value="InterPro"/>
</dbReference>
<feature type="binding site" evidence="5">
    <location>
        <begin position="179"/>
        <end position="182"/>
    </location>
    <ligand>
        <name>ATP</name>
        <dbReference type="ChEBI" id="CHEBI:30616"/>
    </ligand>
</feature>
<dbReference type="Pfam" id="PF22660">
    <property type="entry name" value="RS_preATP-grasp-like"/>
    <property type="match status" value="1"/>
</dbReference>
<dbReference type="SUPFAM" id="SSF51246">
    <property type="entry name" value="Rudiment single hybrid motif"/>
    <property type="match status" value="1"/>
</dbReference>
<comment type="caution">
    <text evidence="8">The sequence shown here is derived from an EMBL/GenBank/DDBJ whole genome shotgun (WGS) entry which is preliminary data.</text>
</comment>
<feature type="binding site" evidence="5">
    <location>
        <position position="187"/>
    </location>
    <ligand>
        <name>ATP</name>
        <dbReference type="ChEBI" id="CHEBI:30616"/>
    </ligand>
</feature>
<proteinExistence type="inferred from homology"/>
<dbReference type="Gene3D" id="3.30.470.20">
    <property type="entry name" value="ATP-grasp fold, B domain"/>
    <property type="match status" value="1"/>
</dbReference>
<dbReference type="NCBIfam" id="NF004675">
    <property type="entry name" value="PRK06019.1-1"/>
    <property type="match status" value="1"/>
</dbReference>
<keyword evidence="4 5" id="KW-0067">ATP-binding</keyword>
<dbReference type="SUPFAM" id="SSF56059">
    <property type="entry name" value="Glutathione synthetase ATP-binding domain-like"/>
    <property type="match status" value="1"/>
</dbReference>
<dbReference type="InterPro" id="IPR040686">
    <property type="entry name" value="PurK_C"/>
</dbReference>
<name>A0A4R1HDC3_9GAMM</name>
<feature type="binding site" evidence="5">
    <location>
        <position position="104"/>
    </location>
    <ligand>
        <name>ATP</name>
        <dbReference type="ChEBI" id="CHEBI:30616"/>
    </ligand>
</feature>
<feature type="domain" description="ATP-grasp" evidence="7">
    <location>
        <begin position="108"/>
        <end position="294"/>
    </location>
</feature>
<dbReference type="GO" id="GO:0006189">
    <property type="term" value="P:'de novo' IMP biosynthetic process"/>
    <property type="evidence" value="ECO:0007669"/>
    <property type="project" value="UniProtKB-UniRule"/>
</dbReference>
<feature type="binding site" evidence="5">
    <location>
        <begin position="264"/>
        <end position="265"/>
    </location>
    <ligand>
        <name>ATP</name>
        <dbReference type="ChEBI" id="CHEBI:30616"/>
    </ligand>
</feature>
<evidence type="ECO:0000313" key="8">
    <source>
        <dbReference type="EMBL" id="TCK19518.1"/>
    </source>
</evidence>
<evidence type="ECO:0000313" key="9">
    <source>
        <dbReference type="Proteomes" id="UP000295707"/>
    </source>
</evidence>
<dbReference type="GO" id="GO:0004638">
    <property type="term" value="F:phosphoribosylaminoimidazole carboxylase activity"/>
    <property type="evidence" value="ECO:0007669"/>
    <property type="project" value="InterPro"/>
</dbReference>
<evidence type="ECO:0000256" key="3">
    <source>
        <dbReference type="ARBA" id="ARBA00022755"/>
    </source>
</evidence>
<dbReference type="InterPro" id="IPR016185">
    <property type="entry name" value="PreATP-grasp_dom_sf"/>
</dbReference>
<dbReference type="NCBIfam" id="NF004676">
    <property type="entry name" value="PRK06019.1-2"/>
    <property type="match status" value="1"/>
</dbReference>
<comment type="pathway">
    <text evidence="5 6">Purine metabolism; IMP biosynthesis via de novo pathway; 5-amino-1-(5-phospho-D-ribosyl)imidazole-4-carboxylate from 5-amino-1-(5-phospho-D-ribosyl)imidazole (N5-CAIR route): step 1/2.</text>
</comment>
<dbReference type="FunFam" id="3.30.1490.20:FF:000015">
    <property type="entry name" value="N5-carboxyaminoimidazole ribonucleotide synthase"/>
    <property type="match status" value="1"/>
</dbReference>
<dbReference type="Proteomes" id="UP000295707">
    <property type="component" value="Unassembled WGS sequence"/>
</dbReference>
<dbReference type="FunFam" id="3.40.50.20:FF:000016">
    <property type="entry name" value="N5-carboxyaminoimidazole ribonucleotide synthase"/>
    <property type="match status" value="1"/>
</dbReference>
<dbReference type="InterPro" id="IPR003135">
    <property type="entry name" value="ATP-grasp_carboxylate-amine"/>
</dbReference>
<dbReference type="RefSeq" id="WP_132974253.1">
    <property type="nucleotide sequence ID" value="NZ_SMFX01000001.1"/>
</dbReference>
<dbReference type="GO" id="GO:0034028">
    <property type="term" value="F:5-(carboxyamino)imidazole ribonucleotide synthase activity"/>
    <property type="evidence" value="ECO:0007669"/>
    <property type="project" value="UniProtKB-UniRule"/>
</dbReference>
<feature type="binding site" evidence="5">
    <location>
        <position position="144"/>
    </location>
    <ligand>
        <name>ATP</name>
        <dbReference type="ChEBI" id="CHEBI:30616"/>
    </ligand>
</feature>
<comment type="similarity">
    <text evidence="5 6">Belongs to the PurK/PurT family.</text>
</comment>
<keyword evidence="2 5" id="KW-0547">Nucleotide-binding</keyword>
<dbReference type="SUPFAM" id="SSF52440">
    <property type="entry name" value="PreATP-grasp domain"/>
    <property type="match status" value="1"/>
</dbReference>
<dbReference type="PROSITE" id="PS50975">
    <property type="entry name" value="ATP_GRASP"/>
    <property type="match status" value="1"/>
</dbReference>
<evidence type="ECO:0000256" key="1">
    <source>
        <dbReference type="ARBA" id="ARBA00022598"/>
    </source>
</evidence>
<keyword evidence="3 5" id="KW-0658">Purine biosynthesis</keyword>
<evidence type="ECO:0000256" key="5">
    <source>
        <dbReference type="HAMAP-Rule" id="MF_01928"/>
    </source>
</evidence>
<comment type="catalytic activity">
    <reaction evidence="5 6">
        <text>5-amino-1-(5-phospho-beta-D-ribosyl)imidazole + hydrogencarbonate + ATP = 5-carboxyamino-1-(5-phospho-D-ribosyl)imidazole + ADP + phosphate + 2 H(+)</text>
        <dbReference type="Rhea" id="RHEA:19317"/>
        <dbReference type="ChEBI" id="CHEBI:15378"/>
        <dbReference type="ChEBI" id="CHEBI:17544"/>
        <dbReference type="ChEBI" id="CHEBI:30616"/>
        <dbReference type="ChEBI" id="CHEBI:43474"/>
        <dbReference type="ChEBI" id="CHEBI:58730"/>
        <dbReference type="ChEBI" id="CHEBI:137981"/>
        <dbReference type="ChEBI" id="CHEBI:456216"/>
        <dbReference type="EC" id="6.3.4.18"/>
    </reaction>
</comment>
<keyword evidence="9" id="KW-1185">Reference proteome</keyword>
<dbReference type="Gene3D" id="3.30.1490.20">
    <property type="entry name" value="ATP-grasp fold, A domain"/>
    <property type="match status" value="1"/>
</dbReference>
<dbReference type="AlphaFoldDB" id="A0A4R1HDC3"/>
<evidence type="ECO:0000256" key="2">
    <source>
        <dbReference type="ARBA" id="ARBA00022741"/>
    </source>
</evidence>
<comment type="function">
    <text evidence="6">Catalyzes the ATP-dependent conversion of 5-aminoimidazole ribonucleotide (AIR) and HCO(3)- to N5-carboxyaminoimidazole ribonucleotide (N5-CAIR).</text>
</comment>
<comment type="function">
    <text evidence="5">Catalyzes the ATP-dependent conversion of 5-aminoimidazole ribonucleotide (AIR) and HCO(3)(-) to N5-carboxyaminoimidazole ribonucleotide (N5-CAIR).</text>
</comment>
<organism evidence="8 9">
    <name type="scientific">Thiogranum longum</name>
    <dbReference type="NCBI Taxonomy" id="1537524"/>
    <lineage>
        <taxon>Bacteria</taxon>
        <taxon>Pseudomonadati</taxon>
        <taxon>Pseudomonadota</taxon>
        <taxon>Gammaproteobacteria</taxon>
        <taxon>Chromatiales</taxon>
        <taxon>Ectothiorhodospiraceae</taxon>
        <taxon>Thiogranum</taxon>
    </lineage>
</organism>
<feature type="binding site" evidence="5">
    <location>
        <position position="210"/>
    </location>
    <ligand>
        <name>ATP</name>
        <dbReference type="ChEBI" id="CHEBI:30616"/>
    </ligand>
</feature>
<dbReference type="OrthoDB" id="9804625at2"/>
<reference evidence="8 9" key="1">
    <citation type="submission" date="2019-03" db="EMBL/GenBank/DDBJ databases">
        <title>Genomic Encyclopedia of Type Strains, Phase IV (KMG-IV): sequencing the most valuable type-strain genomes for metagenomic binning, comparative biology and taxonomic classification.</title>
        <authorList>
            <person name="Goeker M."/>
        </authorList>
    </citation>
    <scope>NUCLEOTIDE SEQUENCE [LARGE SCALE GENOMIC DNA]</scope>
    <source>
        <strain evidence="8 9">DSM 19610</strain>
    </source>
</reference>
<dbReference type="UniPathway" id="UPA00074">
    <property type="reaction ID" value="UER00942"/>
</dbReference>
<dbReference type="EMBL" id="SMFX01000001">
    <property type="protein sequence ID" value="TCK19518.1"/>
    <property type="molecule type" value="Genomic_DNA"/>
</dbReference>
<dbReference type="InterPro" id="IPR005875">
    <property type="entry name" value="PurK"/>
</dbReference>
<dbReference type="FunFam" id="3.30.470.20:FF:000029">
    <property type="entry name" value="N5-carboxyaminoimidazole ribonucleotide synthase"/>
    <property type="match status" value="1"/>
</dbReference>
<sequence length="381" mass="41124">MILPGATLGVLGGGQLGRMFTLAAHSMGYKVWVLDPDPDSPTGSMADRHLQAAYNDTAALDEMASGCAAVTTEFENVPAETLEFLEARIPVRPGSKAVAIARDRIREKSFIRDLGLPTADFFAINSAADLEQACAGLTMPALLKTAQFGYDGKGQIGVNDLAQARLAFDDLNEAPCVLEECVQLEQELSVILARGTDGQTAVYPPGENLHVKGILDTTCVPGRFDDDVAASARYMALKLANAMDYRGVLAVEFFITTDGRLLINEMAPRPHNSGHYTIDACLTSQFEQQVRTVCGLPPGSTRLLSAAVMVNVLGDLWSKGPPRWQHLFAETHTNLHLYGKEEARPGRKMGHFTSLADDPTEAMRIAERVRVAIDPAAPDEA</sequence>
<dbReference type="GO" id="GO:0005829">
    <property type="term" value="C:cytosol"/>
    <property type="evidence" value="ECO:0007669"/>
    <property type="project" value="TreeGrafter"/>
</dbReference>
<feature type="binding site" evidence="5">
    <location>
        <begin position="149"/>
        <end position="155"/>
    </location>
    <ligand>
        <name>ATP</name>
        <dbReference type="ChEBI" id="CHEBI:30616"/>
    </ligand>
</feature>
<dbReference type="PANTHER" id="PTHR11609:SF5">
    <property type="entry name" value="PHOSPHORIBOSYLAMINOIMIDAZOLE CARBOXYLASE"/>
    <property type="match status" value="1"/>
</dbReference>
<keyword evidence="1 5" id="KW-0436">Ligase</keyword>
<protein>
    <recommendedName>
        <fullName evidence="5 6">N5-carboxyaminoimidazole ribonucleotide synthase</fullName>
        <shortName evidence="5 6">N5-CAIR synthase</shortName>
        <ecNumber evidence="5 6">6.3.4.18</ecNumber>
    </recommendedName>
    <alternativeName>
        <fullName evidence="5 6">5-(carboxyamino)imidazole ribonucleotide synthetase</fullName>
    </alternativeName>
</protein>
<dbReference type="GO" id="GO:0005524">
    <property type="term" value="F:ATP binding"/>
    <property type="evidence" value="ECO:0007669"/>
    <property type="project" value="UniProtKB-UniRule"/>
</dbReference>
<dbReference type="PANTHER" id="PTHR11609">
    <property type="entry name" value="PURINE BIOSYNTHESIS PROTEIN 6/7, PUR6/7"/>
    <property type="match status" value="1"/>
</dbReference>
<evidence type="ECO:0000259" key="7">
    <source>
        <dbReference type="PROSITE" id="PS50975"/>
    </source>
</evidence>
<dbReference type="NCBIfam" id="NF004679">
    <property type="entry name" value="PRK06019.1-5"/>
    <property type="match status" value="1"/>
</dbReference>
<dbReference type="InterPro" id="IPR013815">
    <property type="entry name" value="ATP_grasp_subdomain_1"/>
</dbReference>
<dbReference type="NCBIfam" id="NF004677">
    <property type="entry name" value="PRK06019.1-3"/>
    <property type="match status" value="1"/>
</dbReference>
<accession>A0A4R1HDC3</accession>
<evidence type="ECO:0000256" key="6">
    <source>
        <dbReference type="RuleBase" id="RU361200"/>
    </source>
</evidence>
<evidence type="ECO:0000256" key="4">
    <source>
        <dbReference type="ARBA" id="ARBA00022840"/>
    </source>
</evidence>
<comment type="subunit">
    <text evidence="5 6">Homodimer.</text>
</comment>
<dbReference type="InterPro" id="IPR011054">
    <property type="entry name" value="Rudment_hybrid_motif"/>
</dbReference>
<dbReference type="HAMAP" id="MF_01928">
    <property type="entry name" value="PurK"/>
    <property type="match status" value="1"/>
</dbReference>
<dbReference type="EC" id="6.3.4.18" evidence="5 6"/>
<dbReference type="Gene3D" id="3.40.50.20">
    <property type="match status" value="1"/>
</dbReference>
<dbReference type="Pfam" id="PF02222">
    <property type="entry name" value="ATP-grasp"/>
    <property type="match status" value="1"/>
</dbReference>
<dbReference type="InterPro" id="IPR054350">
    <property type="entry name" value="PurT/PurK_preATP-grasp"/>
</dbReference>
<dbReference type="NCBIfam" id="TIGR01161">
    <property type="entry name" value="purK"/>
    <property type="match status" value="1"/>
</dbReference>
<dbReference type="InterPro" id="IPR011761">
    <property type="entry name" value="ATP-grasp"/>
</dbReference>
<dbReference type="Pfam" id="PF17769">
    <property type="entry name" value="PurK_C"/>
    <property type="match status" value="1"/>
</dbReference>